<sequence length="195" mass="22307">MEGTDAERYDEIEREEEDDEDHKLEHEELHVGEVIAYYSTVFVTGDPRGRRESKVMRIRSDVGHDYPIHLESQDTISRSAMIKRIKAVDGNDIQAPGGGWRKVYTFELIPGKIRGETASAVLKAAMKNVVRDAYAKVYGKPMDDKKIPSPNEDDDLLPTNFSHEFLHHRNQAKIPLQPKITAIWMDLIHLQLFPA</sequence>
<dbReference type="Proteomes" id="UP000481153">
    <property type="component" value="Unassembled WGS sequence"/>
</dbReference>
<feature type="compositionally biased region" description="Basic and acidic residues" evidence="1">
    <location>
        <begin position="1"/>
        <end position="11"/>
    </location>
</feature>
<protein>
    <submittedName>
        <fullName evidence="2">Uncharacterized protein</fullName>
    </submittedName>
</protein>
<dbReference type="EMBL" id="VJMJ01000013">
    <property type="protein sequence ID" value="KAF0743598.1"/>
    <property type="molecule type" value="Genomic_DNA"/>
</dbReference>
<evidence type="ECO:0000313" key="2">
    <source>
        <dbReference type="EMBL" id="KAF0743598.1"/>
    </source>
</evidence>
<keyword evidence="3" id="KW-1185">Reference proteome</keyword>
<evidence type="ECO:0000256" key="1">
    <source>
        <dbReference type="SAM" id="MobiDB-lite"/>
    </source>
</evidence>
<reference evidence="2 3" key="1">
    <citation type="submission" date="2019-07" db="EMBL/GenBank/DDBJ databases">
        <title>Genomics analysis of Aphanomyces spp. identifies a new class of oomycete effector associated with host adaptation.</title>
        <authorList>
            <person name="Gaulin E."/>
        </authorList>
    </citation>
    <scope>NUCLEOTIDE SEQUENCE [LARGE SCALE GENOMIC DNA]</scope>
    <source>
        <strain evidence="2 3">ATCC 201684</strain>
    </source>
</reference>
<gene>
    <name evidence="2" type="ORF">Ae201684_001741</name>
</gene>
<organism evidence="2 3">
    <name type="scientific">Aphanomyces euteiches</name>
    <dbReference type="NCBI Taxonomy" id="100861"/>
    <lineage>
        <taxon>Eukaryota</taxon>
        <taxon>Sar</taxon>
        <taxon>Stramenopiles</taxon>
        <taxon>Oomycota</taxon>
        <taxon>Saprolegniomycetes</taxon>
        <taxon>Saprolegniales</taxon>
        <taxon>Verrucalvaceae</taxon>
        <taxon>Aphanomyces</taxon>
    </lineage>
</organism>
<accession>A0A6G0XT86</accession>
<dbReference type="AlphaFoldDB" id="A0A6G0XT86"/>
<name>A0A6G0XT86_9STRA</name>
<evidence type="ECO:0000313" key="3">
    <source>
        <dbReference type="Proteomes" id="UP000481153"/>
    </source>
</evidence>
<feature type="region of interest" description="Disordered" evidence="1">
    <location>
        <begin position="1"/>
        <end position="22"/>
    </location>
</feature>
<comment type="caution">
    <text evidence="2">The sequence shown here is derived from an EMBL/GenBank/DDBJ whole genome shotgun (WGS) entry which is preliminary data.</text>
</comment>
<dbReference type="VEuPathDB" id="FungiDB:AeMF1_012676"/>
<proteinExistence type="predicted"/>